<comment type="similarity">
    <text evidence="8">Belongs to the RNR ribonuclease family. RNase R subfamily.</text>
</comment>
<evidence type="ECO:0000256" key="4">
    <source>
        <dbReference type="ARBA" id="ARBA00022722"/>
    </source>
</evidence>
<dbReference type="InterPro" id="IPR012340">
    <property type="entry name" value="NA-bd_OB-fold"/>
</dbReference>
<name>A0A9D2MQU3_9FIRM</name>
<keyword evidence="7 8" id="KW-0694">RNA-binding</keyword>
<feature type="domain" description="S1 motif" evidence="9">
    <location>
        <begin position="626"/>
        <end position="706"/>
    </location>
</feature>
<accession>A0A9D2MQU3</accession>
<dbReference type="SUPFAM" id="SSF50249">
    <property type="entry name" value="Nucleic acid-binding proteins"/>
    <property type="match status" value="4"/>
</dbReference>
<dbReference type="GO" id="GO:0006402">
    <property type="term" value="P:mRNA catabolic process"/>
    <property type="evidence" value="ECO:0007669"/>
    <property type="project" value="TreeGrafter"/>
</dbReference>
<dbReference type="PANTHER" id="PTHR23355:SF9">
    <property type="entry name" value="DIS3-LIKE EXONUCLEASE 2"/>
    <property type="match status" value="1"/>
</dbReference>
<evidence type="ECO:0000256" key="1">
    <source>
        <dbReference type="ARBA" id="ARBA00001849"/>
    </source>
</evidence>
<comment type="subcellular location">
    <subcellularLocation>
        <location evidence="2 8">Cytoplasm</location>
    </subcellularLocation>
</comment>
<reference evidence="10" key="2">
    <citation type="submission" date="2021-04" db="EMBL/GenBank/DDBJ databases">
        <authorList>
            <person name="Gilroy R."/>
        </authorList>
    </citation>
    <scope>NUCLEOTIDE SEQUENCE</scope>
    <source>
        <strain evidence="10">USAMLcec3-2134</strain>
    </source>
</reference>
<dbReference type="SMART" id="SM00955">
    <property type="entry name" value="RNB"/>
    <property type="match status" value="1"/>
</dbReference>
<dbReference type="GO" id="GO:0003723">
    <property type="term" value="F:RNA binding"/>
    <property type="evidence" value="ECO:0007669"/>
    <property type="project" value="UniProtKB-UniRule"/>
</dbReference>
<dbReference type="CDD" id="cd04471">
    <property type="entry name" value="S1_RNase_R"/>
    <property type="match status" value="1"/>
</dbReference>
<evidence type="ECO:0000256" key="2">
    <source>
        <dbReference type="ARBA" id="ARBA00004496"/>
    </source>
</evidence>
<dbReference type="Pfam" id="PF00575">
    <property type="entry name" value="S1"/>
    <property type="match status" value="1"/>
</dbReference>
<keyword evidence="4 8" id="KW-0540">Nuclease</keyword>
<keyword evidence="3 8" id="KW-0963">Cytoplasm</keyword>
<comment type="caution">
    <text evidence="10">The sequence shown here is derived from an EMBL/GenBank/DDBJ whole genome shotgun (WGS) entry which is preliminary data.</text>
</comment>
<dbReference type="NCBIfam" id="TIGR00358">
    <property type="entry name" value="3_prime_RNase"/>
    <property type="match status" value="1"/>
</dbReference>
<gene>
    <name evidence="8 10" type="primary">rnr</name>
    <name evidence="10" type="ORF">H9763_03975</name>
</gene>
<evidence type="ECO:0000256" key="3">
    <source>
        <dbReference type="ARBA" id="ARBA00022490"/>
    </source>
</evidence>
<dbReference type="Pfam" id="PF17876">
    <property type="entry name" value="CSD2"/>
    <property type="match status" value="1"/>
</dbReference>
<dbReference type="SMART" id="SM00316">
    <property type="entry name" value="S1"/>
    <property type="match status" value="1"/>
</dbReference>
<dbReference type="InterPro" id="IPR013223">
    <property type="entry name" value="RNase_B_OB_dom"/>
</dbReference>
<dbReference type="InterPro" id="IPR040476">
    <property type="entry name" value="CSD2"/>
</dbReference>
<dbReference type="HAMAP" id="MF_01895">
    <property type="entry name" value="RNase_R"/>
    <property type="match status" value="1"/>
</dbReference>
<evidence type="ECO:0000256" key="7">
    <source>
        <dbReference type="ARBA" id="ARBA00022884"/>
    </source>
</evidence>
<dbReference type="GO" id="GO:0008859">
    <property type="term" value="F:exoribonuclease II activity"/>
    <property type="evidence" value="ECO:0007669"/>
    <property type="project" value="UniProtKB-UniRule"/>
</dbReference>
<dbReference type="EC" id="3.1.13.1" evidence="8"/>
<evidence type="ECO:0000256" key="8">
    <source>
        <dbReference type="HAMAP-Rule" id="MF_01895"/>
    </source>
</evidence>
<comment type="function">
    <text evidence="8">3'-5' exoribonuclease that releases 5'-nucleoside monophosphates and is involved in maturation of structured RNAs.</text>
</comment>
<dbReference type="InterPro" id="IPR003029">
    <property type="entry name" value="S1_domain"/>
</dbReference>
<keyword evidence="6 8" id="KW-0269">Exonuclease</keyword>
<keyword evidence="5 8" id="KW-0378">Hydrolase</keyword>
<dbReference type="GO" id="GO:0005829">
    <property type="term" value="C:cytosol"/>
    <property type="evidence" value="ECO:0007669"/>
    <property type="project" value="TreeGrafter"/>
</dbReference>
<dbReference type="InterPro" id="IPR011129">
    <property type="entry name" value="CSD"/>
</dbReference>
<dbReference type="Proteomes" id="UP000886883">
    <property type="component" value="Unassembled WGS sequence"/>
</dbReference>
<dbReference type="Pfam" id="PF08206">
    <property type="entry name" value="OB_RNB"/>
    <property type="match status" value="1"/>
</dbReference>
<evidence type="ECO:0000256" key="5">
    <source>
        <dbReference type="ARBA" id="ARBA00022801"/>
    </source>
</evidence>
<reference evidence="10" key="1">
    <citation type="journal article" date="2021" name="PeerJ">
        <title>Extensive microbial diversity within the chicken gut microbiome revealed by metagenomics and culture.</title>
        <authorList>
            <person name="Gilroy R."/>
            <person name="Ravi A."/>
            <person name="Getino M."/>
            <person name="Pursley I."/>
            <person name="Horton D.L."/>
            <person name="Alikhan N.F."/>
            <person name="Baker D."/>
            <person name="Gharbi K."/>
            <person name="Hall N."/>
            <person name="Watson M."/>
            <person name="Adriaenssens E.M."/>
            <person name="Foster-Nyarko E."/>
            <person name="Jarju S."/>
            <person name="Secka A."/>
            <person name="Antonio M."/>
            <person name="Oren A."/>
            <person name="Chaudhuri R.R."/>
            <person name="La Ragione R."/>
            <person name="Hildebrand F."/>
            <person name="Pallen M.J."/>
        </authorList>
    </citation>
    <scope>NUCLEOTIDE SEQUENCE</scope>
    <source>
        <strain evidence="10">USAMLcec3-2134</strain>
    </source>
</reference>
<dbReference type="AlphaFoldDB" id="A0A9D2MQU3"/>
<organism evidence="10 11">
    <name type="scientific">Candidatus Eisenbergiella merdigallinarum</name>
    <dbReference type="NCBI Taxonomy" id="2838552"/>
    <lineage>
        <taxon>Bacteria</taxon>
        <taxon>Bacillati</taxon>
        <taxon>Bacillota</taxon>
        <taxon>Clostridia</taxon>
        <taxon>Lachnospirales</taxon>
        <taxon>Lachnospiraceae</taxon>
        <taxon>Eisenbergiella</taxon>
    </lineage>
</organism>
<dbReference type="SMART" id="SM00357">
    <property type="entry name" value="CSP"/>
    <property type="match status" value="2"/>
</dbReference>
<evidence type="ECO:0000313" key="10">
    <source>
        <dbReference type="EMBL" id="HJB90612.1"/>
    </source>
</evidence>
<dbReference type="NCBIfam" id="TIGR02063">
    <property type="entry name" value="RNase_R"/>
    <property type="match status" value="1"/>
</dbReference>
<evidence type="ECO:0000313" key="11">
    <source>
        <dbReference type="Proteomes" id="UP000886883"/>
    </source>
</evidence>
<dbReference type="EMBL" id="DWXE01000012">
    <property type="protein sequence ID" value="HJB90612.1"/>
    <property type="molecule type" value="Genomic_DNA"/>
</dbReference>
<dbReference type="InterPro" id="IPR001900">
    <property type="entry name" value="RNase_II/R"/>
</dbReference>
<proteinExistence type="inferred from homology"/>
<sequence length="710" mass="80626">MADLFEVRKKKVMALLEDPRYVPMKEKELAALMQVEAEDRPALKEVLESLLEEGSAVLTRRGRYIRPEKTFLVGTFSGTARGFGFVSVQGEEEDLFIPESCVHGAMPGDTVKVQVLPPRRGGRKEAEVVEILERAVVSVVGTYEQSANFGFVVPDDGRLGRDIFIPKEHRNGAEDGMKVVARIADYGDERRNPEGKIEEVLGPWDAPGVDVLSIVKGFGLPDAFGEKALNQAKRCAGEVSEADRQGRRDLRDVRMVTIDGEDAKDLDDAVSLTVKEGRYSLGVHIADVSNYVQENSALDREARERGTSVYLADRVIPMLPPLLSNGICSLNAGEDRLALSCLMEIDQSGNVTDYEIVESVIRVDRRMSYTQVKRILEDEDGALREEYREFVPMFEEMARLSGILRKKRQSRGAVDFDFPECKISLDRDGRPVEIRPYEHNVATRLIEDFMLTANETVAQHFYWLELPFVYRVHERPDWERMEKLDIFLKNFGYHLRRGREGEIHPAQLQKILNGVRGTAEESLISRLLLRSMKRAAYSVECAGHFGLAASYYCHFTSPIRRYPDLQIHRIIREFLRGRLNENRIEHYRGILPGVARQSSLAQRRADEAERETDRLKKAEYMQDHLGERYAAVISGVTARGLYVELPNTVEGLIPVSRMEEDFFLYNEENYALTGERTGKTWRLGQRISVRAVSADPFARSVEFAIDPEAD</sequence>
<dbReference type="PANTHER" id="PTHR23355">
    <property type="entry name" value="RIBONUCLEASE"/>
    <property type="match status" value="1"/>
</dbReference>
<evidence type="ECO:0000256" key="6">
    <source>
        <dbReference type="ARBA" id="ARBA00022839"/>
    </source>
</evidence>
<evidence type="ECO:0000259" key="9">
    <source>
        <dbReference type="PROSITE" id="PS50126"/>
    </source>
</evidence>
<comment type="catalytic activity">
    <reaction evidence="1 8">
        <text>Exonucleolytic cleavage in the 3'- to 5'-direction to yield nucleoside 5'-phosphates.</text>
        <dbReference type="EC" id="3.1.13.1"/>
    </reaction>
</comment>
<protein>
    <recommendedName>
        <fullName evidence="8">Ribonuclease R</fullName>
        <shortName evidence="8">RNase R</shortName>
        <ecNumber evidence="8">3.1.13.1</ecNumber>
    </recommendedName>
</protein>
<dbReference type="PROSITE" id="PS50126">
    <property type="entry name" value="S1"/>
    <property type="match status" value="1"/>
</dbReference>
<dbReference type="InterPro" id="IPR011805">
    <property type="entry name" value="RNase_R"/>
</dbReference>
<dbReference type="Gene3D" id="2.40.50.140">
    <property type="entry name" value="Nucleic acid-binding proteins"/>
    <property type="match status" value="3"/>
</dbReference>
<dbReference type="InterPro" id="IPR050180">
    <property type="entry name" value="RNR_Ribonuclease"/>
</dbReference>
<dbReference type="InterPro" id="IPR004476">
    <property type="entry name" value="RNase_II/RNase_R"/>
</dbReference>
<dbReference type="Pfam" id="PF00773">
    <property type="entry name" value="RNB"/>
    <property type="match status" value="1"/>
</dbReference>